<accession>A0A8G1W497</accession>
<organism evidence="1 2">
    <name type="scientific">Aspergillus fijiensis CBS 313.89</name>
    <dbReference type="NCBI Taxonomy" id="1448319"/>
    <lineage>
        <taxon>Eukaryota</taxon>
        <taxon>Fungi</taxon>
        <taxon>Dikarya</taxon>
        <taxon>Ascomycota</taxon>
        <taxon>Pezizomycotina</taxon>
        <taxon>Eurotiomycetes</taxon>
        <taxon>Eurotiomycetidae</taxon>
        <taxon>Eurotiales</taxon>
        <taxon>Aspergillaceae</taxon>
        <taxon>Aspergillus</taxon>
    </lineage>
</organism>
<proteinExistence type="predicted"/>
<dbReference type="RefSeq" id="XP_040806421.1">
    <property type="nucleotide sequence ID" value="XM_040950798.1"/>
</dbReference>
<keyword evidence="2" id="KW-1185">Reference proteome</keyword>
<dbReference type="GeneID" id="63868133"/>
<sequence>MYMMMLMTRWELIYLIYHIARESSFFFLLSPQTLSLALLLSLSLSLSRTHTHTHTHIHTHRLKSNPIYRHSLPLACRVASETDAETSQER</sequence>
<evidence type="ECO:0000313" key="2">
    <source>
        <dbReference type="Proteomes" id="UP000249789"/>
    </source>
</evidence>
<dbReference type="EMBL" id="KZ824622">
    <property type="protein sequence ID" value="RAK82411.1"/>
    <property type="molecule type" value="Genomic_DNA"/>
</dbReference>
<name>A0A8G1W497_9EURO</name>
<evidence type="ECO:0000313" key="1">
    <source>
        <dbReference type="EMBL" id="RAK82411.1"/>
    </source>
</evidence>
<dbReference type="AlphaFoldDB" id="A0A8G1W497"/>
<dbReference type="Proteomes" id="UP000249789">
    <property type="component" value="Unassembled WGS sequence"/>
</dbReference>
<protein>
    <submittedName>
        <fullName evidence="1">Uncharacterized protein</fullName>
    </submittedName>
</protein>
<reference evidence="1 2" key="1">
    <citation type="submission" date="2018-02" db="EMBL/GenBank/DDBJ databases">
        <title>The genomes of Aspergillus section Nigri reveals drivers in fungal speciation.</title>
        <authorList>
            <consortium name="DOE Joint Genome Institute"/>
            <person name="Vesth T.C."/>
            <person name="Nybo J."/>
            <person name="Theobald S."/>
            <person name="Brandl J."/>
            <person name="Frisvad J.C."/>
            <person name="Nielsen K.F."/>
            <person name="Lyhne E.K."/>
            <person name="Kogle M.E."/>
            <person name="Kuo A."/>
            <person name="Riley R."/>
            <person name="Clum A."/>
            <person name="Nolan M."/>
            <person name="Lipzen A."/>
            <person name="Salamov A."/>
            <person name="Henrissat B."/>
            <person name="Wiebenga A."/>
            <person name="De vries R.P."/>
            <person name="Grigoriev I.V."/>
            <person name="Mortensen U.H."/>
            <person name="Andersen M.R."/>
            <person name="Baker S.E."/>
        </authorList>
    </citation>
    <scope>NUCLEOTIDE SEQUENCE [LARGE SCALE GENOMIC DNA]</scope>
    <source>
        <strain evidence="1 2">CBS 313.89</strain>
    </source>
</reference>
<dbReference type="VEuPathDB" id="FungiDB:BO72DRAFT_90273"/>
<gene>
    <name evidence="1" type="ORF">BO72DRAFT_90273</name>
</gene>